<keyword evidence="3 7" id="KW-0812">Transmembrane</keyword>
<feature type="region of interest" description="Disordered" evidence="6">
    <location>
        <begin position="302"/>
        <end position="326"/>
    </location>
</feature>
<dbReference type="GO" id="GO:0005886">
    <property type="term" value="C:plasma membrane"/>
    <property type="evidence" value="ECO:0007669"/>
    <property type="project" value="UniProtKB-SubCell"/>
</dbReference>
<reference evidence="8" key="2">
    <citation type="journal article" date="2022" name="Syst. Appl. Microbiol.">
        <title>Chromohalobacter moromii sp. nov., a moderately halophilic bacterium isolated from lupine-based moromi fermentation.</title>
        <authorList>
            <person name="Lulf R.H."/>
            <person name="Hilgarth M."/>
            <person name="Ehrmann M.A."/>
        </authorList>
    </citation>
    <scope>NUCLEOTIDE SEQUENCE</scope>
    <source>
        <strain evidence="8">TMW 2.2304</strain>
    </source>
</reference>
<keyword evidence="2" id="KW-1003">Cell membrane</keyword>
<dbReference type="Pfam" id="PF03706">
    <property type="entry name" value="LPG_synthase_TM"/>
    <property type="match status" value="1"/>
</dbReference>
<feature type="transmembrane region" description="Helical" evidence="7">
    <location>
        <begin position="232"/>
        <end position="256"/>
    </location>
</feature>
<dbReference type="EMBL" id="JAHXDE010000001">
    <property type="protein sequence ID" value="MCT8504198.1"/>
    <property type="molecule type" value="Genomic_DNA"/>
</dbReference>
<evidence type="ECO:0000256" key="5">
    <source>
        <dbReference type="ARBA" id="ARBA00023136"/>
    </source>
</evidence>
<evidence type="ECO:0000313" key="9">
    <source>
        <dbReference type="Proteomes" id="UP001145353"/>
    </source>
</evidence>
<protein>
    <submittedName>
        <fullName evidence="8">Flippase-like domain-containing protein</fullName>
    </submittedName>
</protein>
<evidence type="ECO:0000256" key="3">
    <source>
        <dbReference type="ARBA" id="ARBA00022692"/>
    </source>
</evidence>
<dbReference type="PANTHER" id="PTHR40277:SF1">
    <property type="entry name" value="BLL5419 PROTEIN"/>
    <property type="match status" value="1"/>
</dbReference>
<sequence>MTRANAMWLRLGVSGALIGLLAWRLDAQALRDAFVAPAPGWLLLALALSVPQVVLSAWRWRLTARRMGLTLPLRRAVAEYYMATFLNQVLPGGVMGDASRAWRHARSSVDRPRAWRAVIIERLSGQLMLALIAIMGLLASPTLRDSVLGGLARLGNAPGALTTGVIVLGGLGVWGYRHPPAWLHHTLDDLGTALVASRMWLWQCLSSLGVVASYITIYAITARAVGADIDLATLLPLIPPVLMVMAIPLSIAGWGLRESAAALVWMGAGLEPAQGVAISLIYGVIVLISSLPGAWMLCRRRRQRRDRDTSTGTPLSSKSGGGCHAR</sequence>
<evidence type="ECO:0000256" key="6">
    <source>
        <dbReference type="SAM" id="MobiDB-lite"/>
    </source>
</evidence>
<keyword evidence="9" id="KW-1185">Reference proteome</keyword>
<evidence type="ECO:0000313" key="8">
    <source>
        <dbReference type="EMBL" id="MCT8504198.1"/>
    </source>
</evidence>
<feature type="transmembrane region" description="Helical" evidence="7">
    <location>
        <begin position="37"/>
        <end position="58"/>
    </location>
</feature>
<feature type="transmembrane region" description="Helical" evidence="7">
    <location>
        <begin position="276"/>
        <end position="298"/>
    </location>
</feature>
<evidence type="ECO:0000256" key="7">
    <source>
        <dbReference type="SAM" id="Phobius"/>
    </source>
</evidence>
<comment type="subcellular location">
    <subcellularLocation>
        <location evidence="1">Cell membrane</location>
        <topology evidence="1">Multi-pass membrane protein</topology>
    </subcellularLocation>
</comment>
<dbReference type="PANTHER" id="PTHR40277">
    <property type="entry name" value="BLL5419 PROTEIN"/>
    <property type="match status" value="1"/>
</dbReference>
<feature type="transmembrane region" description="Helical" evidence="7">
    <location>
        <begin position="200"/>
        <end position="220"/>
    </location>
</feature>
<accession>A0A9X2X072</accession>
<keyword evidence="4 7" id="KW-1133">Transmembrane helix</keyword>
<dbReference type="InterPro" id="IPR022791">
    <property type="entry name" value="L-PG_synthase/AglD"/>
</dbReference>
<evidence type="ECO:0000256" key="4">
    <source>
        <dbReference type="ARBA" id="ARBA00022989"/>
    </source>
</evidence>
<dbReference type="AlphaFoldDB" id="A0A9X2X072"/>
<organism evidence="8 9">
    <name type="scientific">Chromohalobacter moromii</name>
    <dbReference type="NCBI Taxonomy" id="2860329"/>
    <lineage>
        <taxon>Bacteria</taxon>
        <taxon>Pseudomonadati</taxon>
        <taxon>Pseudomonadota</taxon>
        <taxon>Gammaproteobacteria</taxon>
        <taxon>Oceanospirillales</taxon>
        <taxon>Halomonadaceae</taxon>
        <taxon>Chromohalobacter</taxon>
    </lineage>
</organism>
<name>A0A9X2X072_9GAMM</name>
<gene>
    <name evidence="8" type="ORF">KZO87_02275</name>
</gene>
<dbReference type="RefSeq" id="WP_247639374.1">
    <property type="nucleotide sequence ID" value="NZ_JAHXCZ010000001.1"/>
</dbReference>
<reference evidence="8" key="1">
    <citation type="submission" date="2021-07" db="EMBL/GenBank/DDBJ databases">
        <authorList>
            <person name="Luelf R.H."/>
        </authorList>
    </citation>
    <scope>NUCLEOTIDE SEQUENCE</scope>
    <source>
        <strain evidence="8">TMW 2.2304</strain>
    </source>
</reference>
<dbReference type="Proteomes" id="UP001145353">
    <property type="component" value="Unassembled WGS sequence"/>
</dbReference>
<proteinExistence type="predicted"/>
<keyword evidence="5 7" id="KW-0472">Membrane</keyword>
<comment type="caution">
    <text evidence="8">The sequence shown here is derived from an EMBL/GenBank/DDBJ whole genome shotgun (WGS) entry which is preliminary data.</text>
</comment>
<evidence type="ECO:0000256" key="1">
    <source>
        <dbReference type="ARBA" id="ARBA00004651"/>
    </source>
</evidence>
<evidence type="ECO:0000256" key="2">
    <source>
        <dbReference type="ARBA" id="ARBA00022475"/>
    </source>
</evidence>